<dbReference type="InterPro" id="IPR009072">
    <property type="entry name" value="Histone-fold"/>
</dbReference>
<dbReference type="Gene3D" id="1.10.20.10">
    <property type="entry name" value="Histone, subunit A"/>
    <property type="match status" value="1"/>
</dbReference>
<dbReference type="SUPFAM" id="SSF47113">
    <property type="entry name" value="Histone-fold"/>
    <property type="match status" value="1"/>
</dbReference>
<dbReference type="GO" id="GO:0031490">
    <property type="term" value="F:chromatin DNA binding"/>
    <property type="evidence" value="ECO:0007669"/>
    <property type="project" value="TreeGrafter"/>
</dbReference>
<dbReference type="InterPro" id="IPR051377">
    <property type="entry name" value="DNA_Pol-Epsilon_Subunit"/>
</dbReference>
<accession>A0A4Y7PQL5</accession>
<dbReference type="PANTHER" id="PTHR46172">
    <property type="entry name" value="DNA POLYMERASE EPSILON SUBUNIT 3"/>
    <property type="match status" value="1"/>
</dbReference>
<feature type="region of interest" description="Disordered" evidence="5">
    <location>
        <begin position="116"/>
        <end position="222"/>
    </location>
</feature>
<keyword evidence="8" id="KW-1185">Reference proteome</keyword>
<name>A0A4Y7PQL5_9AGAM</name>
<dbReference type="VEuPathDB" id="FungiDB:BD410DRAFT_612681"/>
<dbReference type="GO" id="GO:0031507">
    <property type="term" value="P:heterochromatin formation"/>
    <property type="evidence" value="ECO:0007669"/>
    <property type="project" value="TreeGrafter"/>
</dbReference>
<dbReference type="STRING" id="50990.A0A4Y7PQL5"/>
<feature type="domain" description="Transcription factor CBF/NF-Y/archaeal histone" evidence="6">
    <location>
        <begin position="28"/>
        <end position="92"/>
    </location>
</feature>
<evidence type="ECO:0000256" key="4">
    <source>
        <dbReference type="ARBA" id="ARBA00042096"/>
    </source>
</evidence>
<dbReference type="Pfam" id="PF00808">
    <property type="entry name" value="CBFD_NFYB_HMF"/>
    <property type="match status" value="1"/>
</dbReference>
<dbReference type="PANTHER" id="PTHR46172:SF1">
    <property type="entry name" value="DNA POLYMERASE EPSILON SUBUNIT 3"/>
    <property type="match status" value="1"/>
</dbReference>
<comment type="subcellular location">
    <subcellularLocation>
        <location evidence="1">Nucleus</location>
    </subcellularLocation>
</comment>
<feature type="compositionally biased region" description="Acidic residues" evidence="5">
    <location>
        <begin position="185"/>
        <end position="220"/>
    </location>
</feature>
<protein>
    <recommendedName>
        <fullName evidence="3">DNA polymerase epsilon subunit D</fullName>
    </recommendedName>
    <alternativeName>
        <fullName evidence="4">DNA polymerase II subunit D</fullName>
    </alternativeName>
</protein>
<dbReference type="Proteomes" id="UP000294933">
    <property type="component" value="Unassembled WGS sequence"/>
</dbReference>
<dbReference type="OrthoDB" id="1707486at2759"/>
<evidence type="ECO:0000256" key="1">
    <source>
        <dbReference type="ARBA" id="ARBA00004123"/>
    </source>
</evidence>
<dbReference type="GO" id="GO:0006974">
    <property type="term" value="P:DNA damage response"/>
    <property type="evidence" value="ECO:0007669"/>
    <property type="project" value="TreeGrafter"/>
</dbReference>
<dbReference type="GO" id="GO:0008622">
    <property type="term" value="C:epsilon DNA polymerase complex"/>
    <property type="evidence" value="ECO:0007669"/>
    <property type="project" value="TreeGrafter"/>
</dbReference>
<gene>
    <name evidence="7" type="ORF">BD410DRAFT_612681</name>
</gene>
<sequence>MPRKDSATAQPTAQAQQEAASDGIDNYELPKSVVTRIAKSALPENAKLQKDTVLALVKGSTVFINYLAATAHDMASSRQHKSVSASDVLKALELIQFGDMVDGLQEELKVYREVTKNSKKGKASGATSANGKGKGKERATSPSGQGVDASESASTAPETTQSAARAGSTTPDDDEEMEDVRADADDPEAEQLEDDPELEDDELMDDGGPDGEAEDDDGEPLVDRMALEEEELRVDAKKANLDNDDAGDAVG</sequence>
<dbReference type="AlphaFoldDB" id="A0A4Y7PQL5"/>
<dbReference type="GO" id="GO:0046982">
    <property type="term" value="F:protein heterodimerization activity"/>
    <property type="evidence" value="ECO:0007669"/>
    <property type="project" value="InterPro"/>
</dbReference>
<feature type="compositionally biased region" description="Polar residues" evidence="5">
    <location>
        <begin position="151"/>
        <end position="170"/>
    </location>
</feature>
<organism evidence="7 8">
    <name type="scientific">Rickenella mellea</name>
    <dbReference type="NCBI Taxonomy" id="50990"/>
    <lineage>
        <taxon>Eukaryota</taxon>
        <taxon>Fungi</taxon>
        <taxon>Dikarya</taxon>
        <taxon>Basidiomycota</taxon>
        <taxon>Agaricomycotina</taxon>
        <taxon>Agaricomycetes</taxon>
        <taxon>Hymenochaetales</taxon>
        <taxon>Rickenellaceae</taxon>
        <taxon>Rickenella</taxon>
    </lineage>
</organism>
<feature type="region of interest" description="Disordered" evidence="5">
    <location>
        <begin position="1"/>
        <end position="25"/>
    </location>
</feature>
<reference evidence="7 8" key="1">
    <citation type="submission" date="2018-06" db="EMBL/GenBank/DDBJ databases">
        <title>A transcriptomic atlas of mushroom development highlights an independent origin of complex multicellularity.</title>
        <authorList>
            <consortium name="DOE Joint Genome Institute"/>
            <person name="Krizsan K."/>
            <person name="Almasi E."/>
            <person name="Merenyi Z."/>
            <person name="Sahu N."/>
            <person name="Viragh M."/>
            <person name="Koszo T."/>
            <person name="Mondo S."/>
            <person name="Kiss B."/>
            <person name="Balint B."/>
            <person name="Kues U."/>
            <person name="Barry K."/>
            <person name="Hegedus J.C."/>
            <person name="Henrissat B."/>
            <person name="Johnson J."/>
            <person name="Lipzen A."/>
            <person name="Ohm R."/>
            <person name="Nagy I."/>
            <person name="Pangilinan J."/>
            <person name="Yan J."/>
            <person name="Xiong Y."/>
            <person name="Grigoriev I.V."/>
            <person name="Hibbett D.S."/>
            <person name="Nagy L.G."/>
        </authorList>
    </citation>
    <scope>NUCLEOTIDE SEQUENCE [LARGE SCALE GENOMIC DNA]</scope>
    <source>
        <strain evidence="7 8">SZMC22713</strain>
    </source>
</reference>
<proteinExistence type="predicted"/>
<evidence type="ECO:0000256" key="2">
    <source>
        <dbReference type="ARBA" id="ARBA00023242"/>
    </source>
</evidence>
<evidence type="ECO:0000259" key="6">
    <source>
        <dbReference type="Pfam" id="PF00808"/>
    </source>
</evidence>
<dbReference type="GO" id="GO:0006272">
    <property type="term" value="P:leading strand elongation"/>
    <property type="evidence" value="ECO:0007669"/>
    <property type="project" value="TreeGrafter"/>
</dbReference>
<keyword evidence="2" id="KW-0539">Nucleus</keyword>
<evidence type="ECO:0000313" key="8">
    <source>
        <dbReference type="Proteomes" id="UP000294933"/>
    </source>
</evidence>
<dbReference type="CDD" id="cd22928">
    <property type="entry name" value="HFD_POLE3_DPB4"/>
    <property type="match status" value="1"/>
</dbReference>
<dbReference type="EMBL" id="ML170235">
    <property type="protein sequence ID" value="TDL16800.1"/>
    <property type="molecule type" value="Genomic_DNA"/>
</dbReference>
<dbReference type="GO" id="GO:0008623">
    <property type="term" value="C:CHRAC"/>
    <property type="evidence" value="ECO:0007669"/>
    <property type="project" value="TreeGrafter"/>
</dbReference>
<evidence type="ECO:0000256" key="3">
    <source>
        <dbReference type="ARBA" id="ARBA00039775"/>
    </source>
</evidence>
<evidence type="ECO:0000313" key="7">
    <source>
        <dbReference type="EMBL" id="TDL16800.1"/>
    </source>
</evidence>
<feature type="compositionally biased region" description="Low complexity" evidence="5">
    <location>
        <begin position="7"/>
        <end position="20"/>
    </location>
</feature>
<evidence type="ECO:0000256" key="5">
    <source>
        <dbReference type="SAM" id="MobiDB-lite"/>
    </source>
</evidence>
<dbReference type="InterPro" id="IPR003958">
    <property type="entry name" value="CBFA_NFYB_domain"/>
</dbReference>